<proteinExistence type="predicted"/>
<gene>
    <name evidence="4" type="ORF">SAMN05444342_1744</name>
    <name evidence="3" type="ORF">ZOD2009_22077</name>
</gene>
<evidence type="ECO:0000256" key="1">
    <source>
        <dbReference type="SAM" id="MobiDB-lite"/>
    </source>
</evidence>
<dbReference type="eggNOG" id="arCOG02482">
    <property type="taxonomic scope" value="Archaea"/>
</dbReference>
<feature type="region of interest" description="Disordered" evidence="1">
    <location>
        <begin position="25"/>
        <end position="50"/>
    </location>
</feature>
<dbReference type="InterPro" id="IPR011047">
    <property type="entry name" value="Quinoprotein_ADH-like_sf"/>
</dbReference>
<dbReference type="InterPro" id="IPR006311">
    <property type="entry name" value="TAT_signal"/>
</dbReference>
<dbReference type="InterPro" id="IPR015943">
    <property type="entry name" value="WD40/YVTN_repeat-like_dom_sf"/>
</dbReference>
<dbReference type="Pfam" id="PF13360">
    <property type="entry name" value="PQQ_2"/>
    <property type="match status" value="4"/>
</dbReference>
<dbReference type="SMART" id="SM00564">
    <property type="entry name" value="PQQ"/>
    <property type="match status" value="15"/>
</dbReference>
<feature type="compositionally biased region" description="Low complexity" evidence="1">
    <location>
        <begin position="25"/>
        <end position="35"/>
    </location>
</feature>
<evidence type="ECO:0000313" key="4">
    <source>
        <dbReference type="EMBL" id="SHK58064.1"/>
    </source>
</evidence>
<dbReference type="OrthoDB" id="145878at2157"/>
<name>E7R021_HALPU</name>
<organism evidence="3 5">
    <name type="scientific">Haladaptatus paucihalophilus DX253</name>
    <dbReference type="NCBI Taxonomy" id="797209"/>
    <lineage>
        <taxon>Archaea</taxon>
        <taxon>Methanobacteriati</taxon>
        <taxon>Methanobacteriota</taxon>
        <taxon>Stenosarchaea group</taxon>
        <taxon>Halobacteria</taxon>
        <taxon>Halobacteriales</taxon>
        <taxon>Haladaptataceae</taxon>
        <taxon>Haladaptatus</taxon>
    </lineage>
</organism>
<dbReference type="PATRIC" id="fig|797209.4.peg.4336"/>
<dbReference type="EMBL" id="AEMG01000030">
    <property type="protein sequence ID" value="EFW89915.1"/>
    <property type="molecule type" value="Genomic_DNA"/>
</dbReference>
<dbReference type="AlphaFoldDB" id="E7R021"/>
<dbReference type="InterPro" id="IPR018391">
    <property type="entry name" value="PQQ_b-propeller_rpt"/>
</dbReference>
<dbReference type="PANTHER" id="PTHR34512:SF30">
    <property type="entry name" value="OUTER MEMBRANE PROTEIN ASSEMBLY FACTOR BAMB"/>
    <property type="match status" value="1"/>
</dbReference>
<evidence type="ECO:0000313" key="6">
    <source>
        <dbReference type="Proteomes" id="UP000184203"/>
    </source>
</evidence>
<dbReference type="PANTHER" id="PTHR34512">
    <property type="entry name" value="CELL SURFACE PROTEIN"/>
    <property type="match status" value="1"/>
</dbReference>
<dbReference type="SUPFAM" id="SSF50998">
    <property type="entry name" value="Quinoprotein alcohol dehydrogenase-like"/>
    <property type="match status" value="4"/>
</dbReference>
<sequence length="814" mass="87909">MSKDTRRTFLKTVGLAAGVAGVAGATATDTPGTMTKQSSQAADTETNASTELHSSDWATFQFDARNTGYNPDAREVGETPWIEWSESLSDELASEISTPTIVDGVAYLASEYGRAAAFDLEEREFLWQNEYTDRSTHTDEAPTVADGTMYISYGWQVFALDTETGELVWTFENPETGSPANGCDAPKLGASSTTVSDGTVFLKMRIETQAYGFALSADTGELQWSVEMSGGDVEYAANYGGQMDTADHVPAVGDGGVYFTEGGTVYAFDVVDGTLLWNAPVHVGSDVYGPEPNAPAVVDGTVYVTMNYRDDSGSNPDRRTFVTALSADDGGTRWQHELAGDIHLTSPVVADETVYVGETQTVWALAADDGSVRWKGSETDEFRYTTVAELSVSGSTVYYPREVDDEDSQEIAAFDTGDGSLKWQVPLRASVNAPTGCALVGETVYVVDDIGVLYAISGPTETTNWRRTLDFGSSESFRTASADDTSVYAATNSTLRAFDREKGTERWSISLGENENDTFRHVWTTVVDGTVYCSLGGDGGSSYNFVYAIDDATGTTRWHEKAPEGTGRPVVVDGVVYVGTESSLYGSAYVTAYDAGDGSIRWSSEFDSDDPSISVEMTGPVAVQDETVYAATTEGTYALDATDGSEKWTDDRDAEAVAANDETVFIVGGGSVRDRNVVALDPADGTENWSSNHDGETLTLADDTLYVVSGGPSDAQKLFALDTADGSERWTFDTKYTYPTYGYDYQATLTEPTVEDGTVYIASDDRRVYALDADDGDTLQRFELFGDARDTPALHDDTVYTVDENRVYSFDIEE</sequence>
<evidence type="ECO:0000259" key="2">
    <source>
        <dbReference type="Pfam" id="PF13360"/>
    </source>
</evidence>
<dbReference type="EMBL" id="FRAN01000002">
    <property type="protein sequence ID" value="SHK58064.1"/>
    <property type="molecule type" value="Genomic_DNA"/>
</dbReference>
<reference evidence="3 5" key="1">
    <citation type="journal article" date="2014" name="ISME J.">
        <title>Trehalose/2-sulfotrehalose biosynthesis and glycine-betaine uptake are widely spread mechanisms for osmoadaptation in the Halobacteriales.</title>
        <authorList>
            <person name="Youssef N.H."/>
            <person name="Savage-Ashlock K.N."/>
            <person name="McCully A.L."/>
            <person name="Luedtke B."/>
            <person name="Shaw E.I."/>
            <person name="Hoff W.D."/>
            <person name="Elshahed M.S."/>
        </authorList>
    </citation>
    <scope>NUCLEOTIDE SEQUENCE [LARGE SCALE GENOMIC DNA]</scope>
    <source>
        <strain evidence="3 5">DX253</strain>
    </source>
</reference>
<reference evidence="6" key="2">
    <citation type="submission" date="2016-11" db="EMBL/GenBank/DDBJ databases">
        <authorList>
            <person name="Varghese N."/>
            <person name="Submissions S."/>
        </authorList>
    </citation>
    <scope>NUCLEOTIDE SEQUENCE [LARGE SCALE GENOMIC DNA]</scope>
    <source>
        <strain evidence="6">DX253</strain>
    </source>
</reference>
<evidence type="ECO:0000313" key="5">
    <source>
        <dbReference type="Proteomes" id="UP000003751"/>
    </source>
</evidence>
<dbReference type="InterPro" id="IPR002372">
    <property type="entry name" value="PQQ_rpt_dom"/>
</dbReference>
<dbReference type="RefSeq" id="WP_007983631.1">
    <property type="nucleotide sequence ID" value="NZ_AEMG01000030.1"/>
</dbReference>
<reference evidence="4" key="3">
    <citation type="submission" date="2016-11" db="EMBL/GenBank/DDBJ databases">
        <authorList>
            <person name="Jaros S."/>
            <person name="Januszkiewicz K."/>
            <person name="Wedrychowicz H."/>
        </authorList>
    </citation>
    <scope>NUCLEOTIDE SEQUENCE [LARGE SCALE GENOMIC DNA]</scope>
    <source>
        <strain evidence="4">DX253</strain>
    </source>
</reference>
<dbReference type="Gene3D" id="2.130.10.10">
    <property type="entry name" value="YVTN repeat-like/Quinoprotein amine dehydrogenase"/>
    <property type="match status" value="3"/>
</dbReference>
<dbReference type="eggNOG" id="arCOG02556">
    <property type="taxonomic scope" value="Archaea"/>
</dbReference>
<keyword evidence="6" id="KW-1185">Reference proteome</keyword>
<feature type="compositionally biased region" description="Polar residues" evidence="1">
    <location>
        <begin position="36"/>
        <end position="50"/>
    </location>
</feature>
<evidence type="ECO:0000313" key="3">
    <source>
        <dbReference type="EMBL" id="EFW89915.1"/>
    </source>
</evidence>
<feature type="domain" description="Pyrrolo-quinoline quinone repeat" evidence="2">
    <location>
        <begin position="546"/>
        <end position="665"/>
    </location>
</feature>
<dbReference type="PROSITE" id="PS51318">
    <property type="entry name" value="TAT"/>
    <property type="match status" value="1"/>
</dbReference>
<accession>E7R021</accession>
<feature type="domain" description="Pyrrolo-quinoline quinone repeat" evidence="2">
    <location>
        <begin position="674"/>
        <end position="812"/>
    </location>
</feature>
<dbReference type="Proteomes" id="UP000003751">
    <property type="component" value="Unassembled WGS sequence"/>
</dbReference>
<dbReference type="Gene3D" id="2.40.128.630">
    <property type="match status" value="1"/>
</dbReference>
<dbReference type="Proteomes" id="UP000184203">
    <property type="component" value="Unassembled WGS sequence"/>
</dbReference>
<dbReference type="Gene3D" id="2.40.10.480">
    <property type="match status" value="1"/>
</dbReference>
<feature type="domain" description="Pyrrolo-quinoline quinone repeat" evidence="2">
    <location>
        <begin position="321"/>
        <end position="429"/>
    </location>
</feature>
<feature type="domain" description="Pyrrolo-quinoline quinone repeat" evidence="2">
    <location>
        <begin position="84"/>
        <end position="225"/>
    </location>
</feature>
<protein>
    <submittedName>
        <fullName evidence="4">Outer membrane protein assembly factor BamB, contains PQQ-like beta-propeller repeat</fullName>
    </submittedName>
    <submittedName>
        <fullName evidence="3">Pyrrolo-quinoline quinone</fullName>
    </submittedName>
</protein>